<dbReference type="KEGG" id="nano:G5V58_16205"/>
<organism evidence="2 3">
    <name type="scientific">Nocardioides anomalus</name>
    <dbReference type="NCBI Taxonomy" id="2712223"/>
    <lineage>
        <taxon>Bacteria</taxon>
        <taxon>Bacillati</taxon>
        <taxon>Actinomycetota</taxon>
        <taxon>Actinomycetes</taxon>
        <taxon>Propionibacteriales</taxon>
        <taxon>Nocardioidaceae</taxon>
        <taxon>Nocardioides</taxon>
    </lineage>
</organism>
<reference evidence="2 3" key="1">
    <citation type="submission" date="2020-02" db="EMBL/GenBank/DDBJ databases">
        <title>Full genome sequence of Nocardioides sp. R-3366.</title>
        <authorList>
            <person name="Im W.-T."/>
        </authorList>
    </citation>
    <scope>NUCLEOTIDE SEQUENCE [LARGE SCALE GENOMIC DNA]</scope>
    <source>
        <strain evidence="2 3">R-3366</strain>
    </source>
</reference>
<proteinExistence type="predicted"/>
<dbReference type="AlphaFoldDB" id="A0A6G6WFV0"/>
<keyword evidence="1" id="KW-0732">Signal</keyword>
<evidence type="ECO:0000313" key="2">
    <source>
        <dbReference type="EMBL" id="QIG44112.1"/>
    </source>
</evidence>
<dbReference type="PROSITE" id="PS51257">
    <property type="entry name" value="PROKAR_LIPOPROTEIN"/>
    <property type="match status" value="1"/>
</dbReference>
<dbReference type="RefSeq" id="WP_165234924.1">
    <property type="nucleotide sequence ID" value="NZ_CP049257.1"/>
</dbReference>
<protein>
    <recommendedName>
        <fullName evidence="4">DUF3558 domain-containing protein</fullName>
    </recommendedName>
</protein>
<accession>A0A6G6WFV0</accession>
<evidence type="ECO:0008006" key="4">
    <source>
        <dbReference type="Google" id="ProtNLM"/>
    </source>
</evidence>
<dbReference type="EMBL" id="CP049257">
    <property type="protein sequence ID" value="QIG44112.1"/>
    <property type="molecule type" value="Genomic_DNA"/>
</dbReference>
<sequence length="163" mass="16443">MATRVAALALLLALGAAGCSGDSSSSGSAPSDAPATTDADCAARIPDDVLTTLGWSAPQPAEATVRGCHRESEQGYVEVRDRRGYDRLCATLDRTGYVGPGTPVDWLPGQTACAVEPTGDVGQTRVVVRGHDGAAVQITVAVLTATAPDQVRAAVALLVGSGA</sequence>
<evidence type="ECO:0000313" key="3">
    <source>
        <dbReference type="Proteomes" id="UP000502996"/>
    </source>
</evidence>
<name>A0A6G6WFV0_9ACTN</name>
<gene>
    <name evidence="2" type="ORF">G5V58_16205</name>
</gene>
<dbReference type="Proteomes" id="UP000502996">
    <property type="component" value="Chromosome"/>
</dbReference>
<feature type="chain" id="PRO_5039188147" description="DUF3558 domain-containing protein" evidence="1">
    <location>
        <begin position="22"/>
        <end position="163"/>
    </location>
</feature>
<keyword evidence="3" id="KW-1185">Reference proteome</keyword>
<evidence type="ECO:0000256" key="1">
    <source>
        <dbReference type="SAM" id="SignalP"/>
    </source>
</evidence>
<feature type="signal peptide" evidence="1">
    <location>
        <begin position="1"/>
        <end position="21"/>
    </location>
</feature>